<evidence type="ECO:0000313" key="3">
    <source>
        <dbReference type="EMBL" id="GGZ10547.1"/>
    </source>
</evidence>
<organism evidence="3 4">
    <name type="scientific">Novosphingobium colocasiae</name>
    <dbReference type="NCBI Taxonomy" id="1256513"/>
    <lineage>
        <taxon>Bacteria</taxon>
        <taxon>Pseudomonadati</taxon>
        <taxon>Pseudomonadota</taxon>
        <taxon>Alphaproteobacteria</taxon>
        <taxon>Sphingomonadales</taxon>
        <taxon>Sphingomonadaceae</taxon>
        <taxon>Novosphingobium</taxon>
    </lineage>
</organism>
<feature type="domain" description="Glycosyltransferase subfamily 4-like N-terminal" evidence="2">
    <location>
        <begin position="16"/>
        <end position="180"/>
    </location>
</feature>
<dbReference type="RefSeq" id="WP_189621724.1">
    <property type="nucleotide sequence ID" value="NZ_BMZA01000011.1"/>
</dbReference>
<dbReference type="InterPro" id="IPR028098">
    <property type="entry name" value="Glyco_trans_4-like_N"/>
</dbReference>
<gene>
    <name evidence="3" type="ORF">GCM10011614_26840</name>
</gene>
<dbReference type="GO" id="GO:0016787">
    <property type="term" value="F:hydrolase activity"/>
    <property type="evidence" value="ECO:0007669"/>
    <property type="project" value="UniProtKB-KW"/>
</dbReference>
<accession>A0A918UHW8</accession>
<evidence type="ECO:0000313" key="4">
    <source>
        <dbReference type="Proteomes" id="UP000648075"/>
    </source>
</evidence>
<sequence>MRIALFSGNYNYLREGANMALNRLVRYLEDSGCTVRVYSPVTATPAFEPAGTLIPVASVPLPVRSEFRLALGLPRAIRQDLRAFAPDLVHLSTPDILGTRAQTFALGLGVPVVASQHTRFETYLAYYRLEALRPLLERHLRRFYRRCDHVLVPTAALAEDMAHLRGDRRVSVWSRGIDTALFHPGRRDMDWRRALGIADDETVALFFGRLVLEKGIATYVDTVARLTRAGHKVRALAIGEGPARALFADLPGAVLTGHLDGEPLARAVASADLLIHPSTTEAFGNVVTEAMACGLVPVCAEAQSARAIVTPSHDGLICPAGDAAAFADATAALITDPPRRAAMAQAALATSRRYTWDAASHSVLEAYRSLLAR</sequence>
<dbReference type="GO" id="GO:0016757">
    <property type="term" value="F:glycosyltransferase activity"/>
    <property type="evidence" value="ECO:0007669"/>
    <property type="project" value="InterPro"/>
</dbReference>
<protein>
    <submittedName>
        <fullName evidence="3">Glycosyl hydrolase</fullName>
    </submittedName>
</protein>
<dbReference type="PANTHER" id="PTHR45947">
    <property type="entry name" value="SULFOQUINOVOSYL TRANSFERASE SQD2"/>
    <property type="match status" value="1"/>
</dbReference>
<reference evidence="3" key="1">
    <citation type="journal article" date="2014" name="Int. J. Syst. Evol. Microbiol.">
        <title>Complete genome sequence of Corynebacterium casei LMG S-19264T (=DSM 44701T), isolated from a smear-ripened cheese.</title>
        <authorList>
            <consortium name="US DOE Joint Genome Institute (JGI-PGF)"/>
            <person name="Walter F."/>
            <person name="Albersmeier A."/>
            <person name="Kalinowski J."/>
            <person name="Ruckert C."/>
        </authorList>
    </citation>
    <scope>NUCLEOTIDE SEQUENCE</scope>
    <source>
        <strain evidence="3">KCTC 32255</strain>
    </source>
</reference>
<feature type="domain" description="Glycosyl transferase family 1" evidence="1">
    <location>
        <begin position="190"/>
        <end position="347"/>
    </location>
</feature>
<dbReference type="PANTHER" id="PTHR45947:SF3">
    <property type="entry name" value="SULFOQUINOVOSYL TRANSFERASE SQD2"/>
    <property type="match status" value="1"/>
</dbReference>
<evidence type="ECO:0000259" key="1">
    <source>
        <dbReference type="Pfam" id="PF00534"/>
    </source>
</evidence>
<keyword evidence="3" id="KW-0378">Hydrolase</keyword>
<comment type="caution">
    <text evidence="3">The sequence shown here is derived from an EMBL/GenBank/DDBJ whole genome shotgun (WGS) entry which is preliminary data.</text>
</comment>
<proteinExistence type="predicted"/>
<keyword evidence="4" id="KW-1185">Reference proteome</keyword>
<dbReference type="Pfam" id="PF00534">
    <property type="entry name" value="Glycos_transf_1"/>
    <property type="match status" value="1"/>
</dbReference>
<dbReference type="Gene3D" id="3.40.50.2000">
    <property type="entry name" value="Glycogen Phosphorylase B"/>
    <property type="match status" value="2"/>
</dbReference>
<reference evidence="3" key="2">
    <citation type="submission" date="2020-09" db="EMBL/GenBank/DDBJ databases">
        <authorList>
            <person name="Sun Q."/>
            <person name="Kim S."/>
        </authorList>
    </citation>
    <scope>NUCLEOTIDE SEQUENCE</scope>
    <source>
        <strain evidence="3">KCTC 32255</strain>
    </source>
</reference>
<dbReference type="EMBL" id="BMZA01000011">
    <property type="protein sequence ID" value="GGZ10547.1"/>
    <property type="molecule type" value="Genomic_DNA"/>
</dbReference>
<evidence type="ECO:0000259" key="2">
    <source>
        <dbReference type="Pfam" id="PF13439"/>
    </source>
</evidence>
<dbReference type="Pfam" id="PF13439">
    <property type="entry name" value="Glyco_transf_4"/>
    <property type="match status" value="1"/>
</dbReference>
<dbReference type="InterPro" id="IPR050194">
    <property type="entry name" value="Glycosyltransferase_grp1"/>
</dbReference>
<name>A0A918UHW8_9SPHN</name>
<dbReference type="InterPro" id="IPR001296">
    <property type="entry name" value="Glyco_trans_1"/>
</dbReference>
<dbReference type="AlphaFoldDB" id="A0A918UHW8"/>
<dbReference type="CDD" id="cd03814">
    <property type="entry name" value="GT4-like"/>
    <property type="match status" value="1"/>
</dbReference>
<dbReference type="SUPFAM" id="SSF53756">
    <property type="entry name" value="UDP-Glycosyltransferase/glycogen phosphorylase"/>
    <property type="match status" value="1"/>
</dbReference>
<dbReference type="Proteomes" id="UP000648075">
    <property type="component" value="Unassembled WGS sequence"/>
</dbReference>